<reference evidence="1 2" key="1">
    <citation type="journal article" date="2019" name="Commun. Biol.">
        <title>The bagworm genome reveals a unique fibroin gene that provides high tensile strength.</title>
        <authorList>
            <person name="Kono N."/>
            <person name="Nakamura H."/>
            <person name="Ohtoshi R."/>
            <person name="Tomita M."/>
            <person name="Numata K."/>
            <person name="Arakawa K."/>
        </authorList>
    </citation>
    <scope>NUCLEOTIDE SEQUENCE [LARGE SCALE GENOMIC DNA]</scope>
</reference>
<dbReference type="OrthoDB" id="10017160at2759"/>
<evidence type="ECO:0008006" key="3">
    <source>
        <dbReference type="Google" id="ProtNLM"/>
    </source>
</evidence>
<sequence length="119" mass="13751">MIYYALKRGLTHKQCIDQLISTCGDEAPPKTTVYHWFSEFNRGRSMLTDEFEEGRAKSVVVPQNIDAVRELIMQDRHVTYREIRASLDISQKIELTGHPPYRLDLAPNDFSLIPSVKNK</sequence>
<name>A0A4C1XLS4_EUMVA</name>
<proteinExistence type="predicted"/>
<evidence type="ECO:0000313" key="2">
    <source>
        <dbReference type="Proteomes" id="UP000299102"/>
    </source>
</evidence>
<dbReference type="PANTHER" id="PTHR46060">
    <property type="entry name" value="MARINER MOS1 TRANSPOSASE-LIKE PROTEIN"/>
    <property type="match status" value="1"/>
</dbReference>
<evidence type="ECO:0000313" key="1">
    <source>
        <dbReference type="EMBL" id="GBP64408.1"/>
    </source>
</evidence>
<protein>
    <recommendedName>
        <fullName evidence="3">Mos1 transposase HTH domain-containing protein</fullName>
    </recommendedName>
</protein>
<gene>
    <name evidence="1" type="ORF">EVAR_43185_1</name>
</gene>
<organism evidence="1 2">
    <name type="scientific">Eumeta variegata</name>
    <name type="common">Bagworm moth</name>
    <name type="synonym">Eumeta japonica</name>
    <dbReference type="NCBI Taxonomy" id="151549"/>
    <lineage>
        <taxon>Eukaryota</taxon>
        <taxon>Metazoa</taxon>
        <taxon>Ecdysozoa</taxon>
        <taxon>Arthropoda</taxon>
        <taxon>Hexapoda</taxon>
        <taxon>Insecta</taxon>
        <taxon>Pterygota</taxon>
        <taxon>Neoptera</taxon>
        <taxon>Endopterygota</taxon>
        <taxon>Lepidoptera</taxon>
        <taxon>Glossata</taxon>
        <taxon>Ditrysia</taxon>
        <taxon>Tineoidea</taxon>
        <taxon>Psychidae</taxon>
        <taxon>Oiketicinae</taxon>
        <taxon>Eumeta</taxon>
    </lineage>
</organism>
<comment type="caution">
    <text evidence="1">The sequence shown here is derived from an EMBL/GenBank/DDBJ whole genome shotgun (WGS) entry which is preliminary data.</text>
</comment>
<keyword evidence="2" id="KW-1185">Reference proteome</keyword>
<dbReference type="EMBL" id="BGZK01000896">
    <property type="protein sequence ID" value="GBP64408.1"/>
    <property type="molecule type" value="Genomic_DNA"/>
</dbReference>
<dbReference type="InterPro" id="IPR052709">
    <property type="entry name" value="Transposase-MT_Hybrid"/>
</dbReference>
<dbReference type="Proteomes" id="UP000299102">
    <property type="component" value="Unassembled WGS sequence"/>
</dbReference>
<dbReference type="AlphaFoldDB" id="A0A4C1XLS4"/>
<accession>A0A4C1XLS4</accession>
<dbReference type="PANTHER" id="PTHR46060:SF1">
    <property type="entry name" value="MARINER MOS1 TRANSPOSASE-LIKE PROTEIN"/>
    <property type="match status" value="1"/>
</dbReference>